<keyword evidence="3" id="KW-1185">Reference proteome</keyword>
<accession>A0ABQ3XRZ8</accession>
<organism evidence="2 3">
    <name type="scientific">Actinoplanes couchii</name>
    <dbReference type="NCBI Taxonomy" id="403638"/>
    <lineage>
        <taxon>Bacteria</taxon>
        <taxon>Bacillati</taxon>
        <taxon>Actinomycetota</taxon>
        <taxon>Actinomycetes</taxon>
        <taxon>Micromonosporales</taxon>
        <taxon>Micromonosporaceae</taxon>
        <taxon>Actinoplanes</taxon>
    </lineage>
</organism>
<dbReference type="InterPro" id="IPR058593">
    <property type="entry name" value="ARB_07466-like_C"/>
</dbReference>
<comment type="caution">
    <text evidence="2">The sequence shown here is derived from an EMBL/GenBank/DDBJ whole genome shotgun (WGS) entry which is preliminary data.</text>
</comment>
<reference evidence="2 3" key="1">
    <citation type="submission" date="2021-01" db="EMBL/GenBank/DDBJ databases">
        <title>Whole genome shotgun sequence of Actinoplanes couchii NBRC 106145.</title>
        <authorList>
            <person name="Komaki H."/>
            <person name="Tamura T."/>
        </authorList>
    </citation>
    <scope>NUCLEOTIDE SEQUENCE [LARGE SCALE GENOMIC DNA]</scope>
    <source>
        <strain evidence="2 3">NBRC 106145</strain>
    </source>
</reference>
<proteinExistence type="predicted"/>
<evidence type="ECO:0000259" key="1">
    <source>
        <dbReference type="Pfam" id="PF26571"/>
    </source>
</evidence>
<dbReference type="PROSITE" id="PS51257">
    <property type="entry name" value="PROKAR_LIPOPROTEIN"/>
    <property type="match status" value="1"/>
</dbReference>
<name>A0ABQ3XRZ8_9ACTN</name>
<evidence type="ECO:0000313" key="2">
    <source>
        <dbReference type="EMBL" id="GID61162.1"/>
    </source>
</evidence>
<evidence type="ECO:0000313" key="3">
    <source>
        <dbReference type="Proteomes" id="UP000612282"/>
    </source>
</evidence>
<feature type="domain" description="ARB-07466-like C-terminal" evidence="1">
    <location>
        <begin position="218"/>
        <end position="313"/>
    </location>
</feature>
<protein>
    <recommendedName>
        <fullName evidence="1">ARB-07466-like C-terminal domain-containing protein</fullName>
    </recommendedName>
</protein>
<dbReference type="EMBL" id="BOMG01000120">
    <property type="protein sequence ID" value="GID61162.1"/>
    <property type="molecule type" value="Genomic_DNA"/>
</dbReference>
<dbReference type="Proteomes" id="UP000612282">
    <property type="component" value="Unassembled WGS sequence"/>
</dbReference>
<sequence length="333" mass="35099">MHKMIIGVVAGLTGVLVLTAVAGTALLSGGGAGCVVPLASAASGSERAGVSGWDSDQLANARTIIAVGTQRGVPARGWVIALATAMQESGLRNLTGGDRDSVGLFQQRPSQGWGTPAQLHDPAYAAGKFYDRLATVAGWQGMPLTEAAQAVQRSAYPDAYAKWEDDAVAIVQQQSPASGSTLGCLPAMIGDAEPAPRNTDGSWPEESCVIRPDPTTGTGCVTPRLLHLVQQATAAGFPKPSCYRVDDHGEHPQGRACDWMMTAGGEASGTQKLRGDTMAAWTVANADRLAIRYVIWFRMIWTDDGRGWHAYHNPVGGDDPSGWHTNHVHISIH</sequence>
<dbReference type="Pfam" id="PF26571">
    <property type="entry name" value="VldE"/>
    <property type="match status" value="1"/>
</dbReference>
<gene>
    <name evidence="2" type="ORF">Aco03nite_095660</name>
</gene>